<evidence type="ECO:0000313" key="2">
    <source>
        <dbReference type="Proteomes" id="UP000291116"/>
    </source>
</evidence>
<accession>A0A448ZJ08</accession>
<organism evidence="1 2">
    <name type="scientific">Pseudo-nitzschia multistriata</name>
    <dbReference type="NCBI Taxonomy" id="183589"/>
    <lineage>
        <taxon>Eukaryota</taxon>
        <taxon>Sar</taxon>
        <taxon>Stramenopiles</taxon>
        <taxon>Ochrophyta</taxon>
        <taxon>Bacillariophyta</taxon>
        <taxon>Bacillariophyceae</taxon>
        <taxon>Bacillariophycidae</taxon>
        <taxon>Bacillariales</taxon>
        <taxon>Bacillariaceae</taxon>
        <taxon>Pseudo-nitzschia</taxon>
    </lineage>
</organism>
<protein>
    <submittedName>
        <fullName evidence="1">Uncharacterized protein</fullName>
    </submittedName>
</protein>
<dbReference type="OrthoDB" id="54099at2759"/>
<evidence type="ECO:0000313" key="1">
    <source>
        <dbReference type="EMBL" id="VEU41956.1"/>
    </source>
</evidence>
<keyword evidence="2" id="KW-1185">Reference proteome</keyword>
<reference evidence="1 2" key="1">
    <citation type="submission" date="2019-01" db="EMBL/GenBank/DDBJ databases">
        <authorList>
            <person name="Ferrante I. M."/>
        </authorList>
    </citation>
    <scope>NUCLEOTIDE SEQUENCE [LARGE SCALE GENOMIC DNA]</scope>
    <source>
        <strain evidence="1 2">B856</strain>
    </source>
</reference>
<name>A0A448ZJ08_9STRA</name>
<proteinExistence type="predicted"/>
<gene>
    <name evidence="1" type="ORF">PSNMU_V1.4_AUG-EV-PASAV3_0089030</name>
</gene>
<dbReference type="Proteomes" id="UP000291116">
    <property type="component" value="Unassembled WGS sequence"/>
</dbReference>
<sequence>MVPLNIEEPTLSHSWMSSMPSLFNSDSQLSYYHDEDEFDTTNDYKKDQFPPYVNQSKNVRFSEFSTLKYIPSNESYSEQEREAMYLTTEDKERIREEISDTLTKIQYGDLPDTELEYFRGLEWKGISYLYNQKKAIREITLSLILSEQEQMNEICPDWIENVYSTMTKDSVAKARKMARWDAQCVDMSAQ</sequence>
<dbReference type="EMBL" id="CAACVS010000398">
    <property type="protein sequence ID" value="VEU41956.1"/>
    <property type="molecule type" value="Genomic_DNA"/>
</dbReference>
<dbReference type="AlphaFoldDB" id="A0A448ZJ08"/>